<dbReference type="InterPro" id="IPR035914">
    <property type="entry name" value="Sperma_CUB_dom_sf"/>
</dbReference>
<feature type="disulfide bond" evidence="4">
    <location>
        <begin position="114"/>
        <end position="126"/>
    </location>
</feature>
<dbReference type="Pfam" id="PF00057">
    <property type="entry name" value="Ldl_recept_a"/>
    <property type="match status" value="1"/>
</dbReference>
<dbReference type="PROSITE" id="PS01209">
    <property type="entry name" value="LDLRA_1"/>
    <property type="match status" value="1"/>
</dbReference>
<dbReference type="InterPro" id="IPR016187">
    <property type="entry name" value="CTDL_fold"/>
</dbReference>
<comment type="caution">
    <text evidence="7">The sequence shown here is derived from an EMBL/GenBank/DDBJ whole genome shotgun (WGS) entry which is preliminary data.</text>
</comment>
<dbReference type="SUPFAM" id="SSF49854">
    <property type="entry name" value="Spermadhesin, CUB domain"/>
    <property type="match status" value="2"/>
</dbReference>
<proteinExistence type="predicted"/>
<dbReference type="InterPro" id="IPR001304">
    <property type="entry name" value="C-type_lectin-like"/>
</dbReference>
<dbReference type="Pfam" id="PF00059">
    <property type="entry name" value="Lectin_C"/>
    <property type="match status" value="1"/>
</dbReference>
<dbReference type="SMART" id="SM00192">
    <property type="entry name" value="LDLa"/>
    <property type="match status" value="1"/>
</dbReference>
<dbReference type="EMBL" id="JAPWTJ010000416">
    <property type="protein sequence ID" value="KAJ8978622.1"/>
    <property type="molecule type" value="Genomic_DNA"/>
</dbReference>
<dbReference type="InterPro" id="IPR036055">
    <property type="entry name" value="LDL_receptor-like_sf"/>
</dbReference>
<feature type="domain" description="CUB" evidence="5">
    <location>
        <begin position="152"/>
        <end position="264"/>
    </location>
</feature>
<evidence type="ECO:0000256" key="4">
    <source>
        <dbReference type="PROSITE-ProRule" id="PRU00124"/>
    </source>
</evidence>
<evidence type="ECO:0000259" key="5">
    <source>
        <dbReference type="PROSITE" id="PS01180"/>
    </source>
</evidence>
<sequence length="349" mass="38760">MVLLALRYGSNLISVESYDENNITASIAITSIPLERRGATHYWLGLASLDDLRTNTLESAAGTLVSQYSGFWYLNQPDPSDGECVHVTITEETQSWSLTTCESLQPFMCRSKACPTGSIHCSNGNCINENFKCDEQDDCGDGSDELDCPVNCNFYLASSGDFVESPYFPHKYAPLTNCKWTLEGPQGHNILLQFQEFETEKTFDTVQILVGGRTEDTSVNLATLSGKENLTNRSFVSASNFMIIKFSTDASVERKGFRASWKTEPQTCGGMLRATSQGQILTSSGYPDQYPGGLECLYIIKAQNGRIITIEIDDLDLNENEDFILIEMEIRQKVKQLLDLLAVSTTTKE</sequence>
<evidence type="ECO:0000256" key="3">
    <source>
        <dbReference type="PROSITE-ProRule" id="PRU00059"/>
    </source>
</evidence>
<comment type="caution">
    <text evidence="3">Lacks conserved residue(s) required for the propagation of feature annotation.</text>
</comment>
<dbReference type="Proteomes" id="UP001162164">
    <property type="component" value="Unassembled WGS sequence"/>
</dbReference>
<dbReference type="PROSITE" id="PS01180">
    <property type="entry name" value="CUB"/>
    <property type="match status" value="2"/>
</dbReference>
<keyword evidence="8" id="KW-1185">Reference proteome</keyword>
<accession>A0ABQ9JMH3</accession>
<dbReference type="CDD" id="cd00112">
    <property type="entry name" value="LDLa"/>
    <property type="match status" value="1"/>
</dbReference>
<feature type="domain" description="CUB" evidence="5">
    <location>
        <begin position="268"/>
        <end position="349"/>
    </location>
</feature>
<dbReference type="PANTHER" id="PTHR24251">
    <property type="entry name" value="OVOCHYMASE-RELATED"/>
    <property type="match status" value="1"/>
</dbReference>
<dbReference type="SUPFAM" id="SSF56436">
    <property type="entry name" value="C-type lectin-like"/>
    <property type="match status" value="1"/>
</dbReference>
<dbReference type="Gene3D" id="2.60.120.290">
    <property type="entry name" value="Spermadhesin, CUB domain"/>
    <property type="match status" value="2"/>
</dbReference>
<evidence type="ECO:0000256" key="2">
    <source>
        <dbReference type="ARBA" id="ARBA00023157"/>
    </source>
</evidence>
<dbReference type="CDD" id="cd00037">
    <property type="entry name" value="CLECT"/>
    <property type="match status" value="1"/>
</dbReference>
<dbReference type="Pfam" id="PF00431">
    <property type="entry name" value="CUB"/>
    <property type="match status" value="2"/>
</dbReference>
<feature type="disulfide bond" evidence="4">
    <location>
        <begin position="133"/>
        <end position="148"/>
    </location>
</feature>
<reference evidence="7" key="1">
    <citation type="journal article" date="2023" name="Insect Mol. Biol.">
        <title>Genome sequencing provides insights into the evolution of gene families encoding plant cell wall-degrading enzymes in longhorned beetles.</title>
        <authorList>
            <person name="Shin N.R."/>
            <person name="Okamura Y."/>
            <person name="Kirsch R."/>
            <person name="Pauchet Y."/>
        </authorList>
    </citation>
    <scope>NUCLEOTIDE SEQUENCE</scope>
    <source>
        <strain evidence="7">MMC_N1</strain>
    </source>
</reference>
<organism evidence="7 8">
    <name type="scientific">Molorchus minor</name>
    <dbReference type="NCBI Taxonomy" id="1323400"/>
    <lineage>
        <taxon>Eukaryota</taxon>
        <taxon>Metazoa</taxon>
        <taxon>Ecdysozoa</taxon>
        <taxon>Arthropoda</taxon>
        <taxon>Hexapoda</taxon>
        <taxon>Insecta</taxon>
        <taxon>Pterygota</taxon>
        <taxon>Neoptera</taxon>
        <taxon>Endopterygota</taxon>
        <taxon>Coleoptera</taxon>
        <taxon>Polyphaga</taxon>
        <taxon>Cucujiformia</taxon>
        <taxon>Chrysomeloidea</taxon>
        <taxon>Cerambycidae</taxon>
        <taxon>Lamiinae</taxon>
        <taxon>Monochamini</taxon>
        <taxon>Molorchus</taxon>
    </lineage>
</organism>
<name>A0ABQ9JMH3_9CUCU</name>
<dbReference type="SMART" id="SM00042">
    <property type="entry name" value="CUB"/>
    <property type="match status" value="1"/>
</dbReference>
<feature type="domain" description="C-type lectin" evidence="6">
    <location>
        <begin position="9"/>
        <end position="110"/>
    </location>
</feature>
<dbReference type="InterPro" id="IPR000859">
    <property type="entry name" value="CUB_dom"/>
</dbReference>
<evidence type="ECO:0000313" key="7">
    <source>
        <dbReference type="EMBL" id="KAJ8978622.1"/>
    </source>
</evidence>
<evidence type="ECO:0000259" key="6">
    <source>
        <dbReference type="PROSITE" id="PS50041"/>
    </source>
</evidence>
<dbReference type="InterPro" id="IPR016186">
    <property type="entry name" value="C-type_lectin-like/link_sf"/>
</dbReference>
<dbReference type="Gene3D" id="4.10.400.10">
    <property type="entry name" value="Low-density Lipoprotein Receptor"/>
    <property type="match status" value="1"/>
</dbReference>
<dbReference type="SUPFAM" id="SSF57424">
    <property type="entry name" value="LDL receptor-like module"/>
    <property type="match status" value="1"/>
</dbReference>
<dbReference type="InterPro" id="IPR023415">
    <property type="entry name" value="LDLR_class-A_CS"/>
</dbReference>
<dbReference type="Gene3D" id="3.10.100.10">
    <property type="entry name" value="Mannose-Binding Protein A, subunit A"/>
    <property type="match status" value="1"/>
</dbReference>
<evidence type="ECO:0000256" key="1">
    <source>
        <dbReference type="ARBA" id="ARBA00022737"/>
    </source>
</evidence>
<keyword evidence="2 4" id="KW-1015">Disulfide bond</keyword>
<gene>
    <name evidence="7" type="ORF">NQ317_011253</name>
</gene>
<dbReference type="InterPro" id="IPR002172">
    <property type="entry name" value="LDrepeatLR_classA_rpt"/>
</dbReference>
<dbReference type="PROSITE" id="PS50041">
    <property type="entry name" value="C_TYPE_LECTIN_2"/>
    <property type="match status" value="1"/>
</dbReference>
<feature type="disulfide bond" evidence="4">
    <location>
        <begin position="121"/>
        <end position="139"/>
    </location>
</feature>
<dbReference type="PROSITE" id="PS50068">
    <property type="entry name" value="LDLRA_2"/>
    <property type="match status" value="1"/>
</dbReference>
<protein>
    <submittedName>
        <fullName evidence="7">Uncharacterized protein</fullName>
    </submittedName>
</protein>
<evidence type="ECO:0000313" key="8">
    <source>
        <dbReference type="Proteomes" id="UP001162164"/>
    </source>
</evidence>
<dbReference type="CDD" id="cd00041">
    <property type="entry name" value="CUB"/>
    <property type="match status" value="2"/>
</dbReference>
<keyword evidence="1" id="KW-0677">Repeat</keyword>